<protein>
    <submittedName>
        <fullName evidence="2">Uncharacterized protein</fullName>
    </submittedName>
</protein>
<sequence length="244" mass="24686">MTRMTPRITHVVVLALTVLVGFSGGAVAKANYDAKNAHKVDGKHAVSAGAPVAKRKGKLVATNAAGRLPNNIIAKAPDAARLGGFTHAQTSAMTIPPQGVGSSGAAIVGADGVTLPAAGTGELRFGVVVPPDHVPDAPFEVDVVYREDSPGACSWSVATSGLEGPDSDTGSDIHNGGWQFPGSGSGYSGLVSVPAGDGSVHTLTLSWPFLDNPGMFIQLGLARVGGDAADTCSTVSVYGIQLRY</sequence>
<keyword evidence="1" id="KW-0732">Signal</keyword>
<reference evidence="2 3" key="1">
    <citation type="submission" date="2016-10" db="EMBL/GenBank/DDBJ databases">
        <authorList>
            <person name="de Groot N.N."/>
        </authorList>
    </citation>
    <scope>NUCLEOTIDE SEQUENCE [LARGE SCALE GENOMIC DNA]</scope>
    <source>
        <strain evidence="2 3">CGMCC 1.11147</strain>
    </source>
</reference>
<keyword evidence="3" id="KW-1185">Reference proteome</keyword>
<feature type="signal peptide" evidence="1">
    <location>
        <begin position="1"/>
        <end position="28"/>
    </location>
</feature>
<evidence type="ECO:0000256" key="1">
    <source>
        <dbReference type="SAM" id="SignalP"/>
    </source>
</evidence>
<evidence type="ECO:0000313" key="3">
    <source>
        <dbReference type="Proteomes" id="UP000199004"/>
    </source>
</evidence>
<dbReference type="OrthoDB" id="3782616at2"/>
<dbReference type="EMBL" id="FNIC01000009">
    <property type="protein sequence ID" value="SDO49129.1"/>
    <property type="molecule type" value="Genomic_DNA"/>
</dbReference>
<organism evidence="2 3">
    <name type="scientific">Nocardioides szechwanensis</name>
    <dbReference type="NCBI Taxonomy" id="1005944"/>
    <lineage>
        <taxon>Bacteria</taxon>
        <taxon>Bacillati</taxon>
        <taxon>Actinomycetota</taxon>
        <taxon>Actinomycetes</taxon>
        <taxon>Propionibacteriales</taxon>
        <taxon>Nocardioidaceae</taxon>
        <taxon>Nocardioides</taxon>
    </lineage>
</organism>
<feature type="chain" id="PRO_5039537122" evidence="1">
    <location>
        <begin position="29"/>
        <end position="244"/>
    </location>
</feature>
<gene>
    <name evidence="2" type="ORF">SAMN05192576_4110</name>
</gene>
<name>A0A1H0K001_9ACTN</name>
<dbReference type="RefSeq" id="WP_143016264.1">
    <property type="nucleotide sequence ID" value="NZ_BKAE01000014.1"/>
</dbReference>
<accession>A0A1H0K001</accession>
<dbReference type="Proteomes" id="UP000199004">
    <property type="component" value="Unassembled WGS sequence"/>
</dbReference>
<dbReference type="AlphaFoldDB" id="A0A1H0K001"/>
<evidence type="ECO:0000313" key="2">
    <source>
        <dbReference type="EMBL" id="SDO49129.1"/>
    </source>
</evidence>
<proteinExistence type="predicted"/>